<feature type="region of interest" description="Disordered" evidence="1">
    <location>
        <begin position="162"/>
        <end position="200"/>
    </location>
</feature>
<dbReference type="Proteomes" id="UP000287651">
    <property type="component" value="Unassembled WGS sequence"/>
</dbReference>
<proteinExistence type="predicted"/>
<sequence>MSCLFRLADSDRAFSRSASIDARLPFALSSSTWRCSARDWASAAWTSVAATTSGFPPPSGPRVLGAEGSDASCGSNTPQIYVVEASSLCQTGVPCVSGLRSGSRGVSEACSGRRLVRGIDGPFSPGGSIGLVRGFTSILLLLADRISPRRFREASGAPLASPMGISYTLETDPDSTGGIDRGGGVGAGTEGAVPGRPPPR</sequence>
<accession>A0A426XBJ1</accession>
<name>A0A426XBJ1_ENSVE</name>
<dbReference type="AlphaFoldDB" id="A0A426XBJ1"/>
<reference evidence="2 3" key="1">
    <citation type="journal article" date="2014" name="Agronomy (Basel)">
        <title>A Draft Genome Sequence for Ensete ventricosum, the Drought-Tolerant Tree Against Hunger.</title>
        <authorList>
            <person name="Harrison J."/>
            <person name="Moore K.A."/>
            <person name="Paszkiewicz K."/>
            <person name="Jones T."/>
            <person name="Grant M."/>
            <person name="Ambacheew D."/>
            <person name="Muzemil S."/>
            <person name="Studholme D.J."/>
        </authorList>
    </citation>
    <scope>NUCLEOTIDE SEQUENCE [LARGE SCALE GENOMIC DNA]</scope>
</reference>
<feature type="non-terminal residue" evidence="2">
    <location>
        <position position="200"/>
    </location>
</feature>
<protein>
    <submittedName>
        <fullName evidence="2">Uncharacterized protein</fullName>
    </submittedName>
</protein>
<gene>
    <name evidence="2" type="ORF">B296_00048499</name>
</gene>
<evidence type="ECO:0000256" key="1">
    <source>
        <dbReference type="SAM" id="MobiDB-lite"/>
    </source>
</evidence>
<dbReference type="EMBL" id="AMZH03023035">
    <property type="protein sequence ID" value="RRT36853.1"/>
    <property type="molecule type" value="Genomic_DNA"/>
</dbReference>
<feature type="compositionally biased region" description="Gly residues" evidence="1">
    <location>
        <begin position="179"/>
        <end position="189"/>
    </location>
</feature>
<comment type="caution">
    <text evidence="2">The sequence shown here is derived from an EMBL/GenBank/DDBJ whole genome shotgun (WGS) entry which is preliminary data.</text>
</comment>
<evidence type="ECO:0000313" key="3">
    <source>
        <dbReference type="Proteomes" id="UP000287651"/>
    </source>
</evidence>
<organism evidence="2 3">
    <name type="scientific">Ensete ventricosum</name>
    <name type="common">Abyssinian banana</name>
    <name type="synonym">Musa ensete</name>
    <dbReference type="NCBI Taxonomy" id="4639"/>
    <lineage>
        <taxon>Eukaryota</taxon>
        <taxon>Viridiplantae</taxon>
        <taxon>Streptophyta</taxon>
        <taxon>Embryophyta</taxon>
        <taxon>Tracheophyta</taxon>
        <taxon>Spermatophyta</taxon>
        <taxon>Magnoliopsida</taxon>
        <taxon>Liliopsida</taxon>
        <taxon>Zingiberales</taxon>
        <taxon>Musaceae</taxon>
        <taxon>Ensete</taxon>
    </lineage>
</organism>
<evidence type="ECO:0000313" key="2">
    <source>
        <dbReference type="EMBL" id="RRT36853.1"/>
    </source>
</evidence>